<evidence type="ECO:0000259" key="1">
    <source>
        <dbReference type="Pfam" id="PF11716"/>
    </source>
</evidence>
<gene>
    <name evidence="2" type="ORF">E1286_20555</name>
</gene>
<comment type="caution">
    <text evidence="2">The sequence shown here is derived from an EMBL/GenBank/DDBJ whole genome shotgun (WGS) entry which is preliminary data.</text>
</comment>
<feature type="domain" description="Mycothiol-dependent maleylpyruvate isomerase metal-binding" evidence="1">
    <location>
        <begin position="13"/>
        <end position="100"/>
    </location>
</feature>
<accession>A0A4R4YQR8</accession>
<dbReference type="Pfam" id="PF11716">
    <property type="entry name" value="MDMPI_N"/>
    <property type="match status" value="1"/>
</dbReference>
<dbReference type="Proteomes" id="UP000295302">
    <property type="component" value="Unassembled WGS sequence"/>
</dbReference>
<dbReference type="OrthoDB" id="5178565at2"/>
<protein>
    <submittedName>
        <fullName evidence="2">Maleylpyruvate isomerase family mycothiol-dependent enzyme</fullName>
    </submittedName>
</protein>
<dbReference type="NCBIfam" id="TIGR03083">
    <property type="entry name" value="maleylpyruvate isomerase family mycothiol-dependent enzyme"/>
    <property type="match status" value="1"/>
</dbReference>
<evidence type="ECO:0000313" key="3">
    <source>
        <dbReference type="Proteomes" id="UP000295302"/>
    </source>
</evidence>
<evidence type="ECO:0000313" key="2">
    <source>
        <dbReference type="EMBL" id="TDD46499.1"/>
    </source>
</evidence>
<dbReference type="AlphaFoldDB" id="A0A4R4YQR8"/>
<organism evidence="2 3">
    <name type="scientific">Nonomuraea terrae</name>
    <dbReference type="NCBI Taxonomy" id="2530383"/>
    <lineage>
        <taxon>Bacteria</taxon>
        <taxon>Bacillati</taxon>
        <taxon>Actinomycetota</taxon>
        <taxon>Actinomycetes</taxon>
        <taxon>Streptosporangiales</taxon>
        <taxon>Streptosporangiaceae</taxon>
        <taxon>Nonomuraea</taxon>
    </lineage>
</organism>
<dbReference type="RefSeq" id="WP_132614899.1">
    <property type="nucleotide sequence ID" value="NZ_SMKQ01000060.1"/>
</dbReference>
<dbReference type="InterPro" id="IPR034660">
    <property type="entry name" value="DinB/YfiT-like"/>
</dbReference>
<dbReference type="EMBL" id="SMKQ01000060">
    <property type="protein sequence ID" value="TDD46499.1"/>
    <property type="molecule type" value="Genomic_DNA"/>
</dbReference>
<keyword evidence="3" id="KW-1185">Reference proteome</keyword>
<name>A0A4R4YQR8_9ACTN</name>
<dbReference type="Gene3D" id="1.20.120.450">
    <property type="entry name" value="dinb family like domain"/>
    <property type="match status" value="1"/>
</dbReference>
<keyword evidence="2" id="KW-0413">Isomerase</keyword>
<sequence length="205" mass="22279">MSSIDADLKQHIHAERERLASLLAGLSDKGWDSPSLCSGWRIREVVAHITAPFRTNLPRLVAGLAAARFSFDRYADRAARKDTTRMSDAELLECLRANITNAWQPPGGGPAGALSHDTIHGLDITEPLGLPSPPVERVALVLATANDRSLSYFGVDLTGMQLRGTDADIRLGEGEPVDMPVKDILLTITGRRPLPRPRTASLTRE</sequence>
<dbReference type="GO" id="GO:0046872">
    <property type="term" value="F:metal ion binding"/>
    <property type="evidence" value="ECO:0007669"/>
    <property type="project" value="InterPro"/>
</dbReference>
<keyword evidence="2" id="KW-0670">Pyruvate</keyword>
<dbReference type="InterPro" id="IPR017517">
    <property type="entry name" value="Maleyloyr_isom"/>
</dbReference>
<dbReference type="SUPFAM" id="SSF109854">
    <property type="entry name" value="DinB/YfiT-like putative metalloenzymes"/>
    <property type="match status" value="1"/>
</dbReference>
<reference evidence="2 3" key="1">
    <citation type="submission" date="2019-03" db="EMBL/GenBank/DDBJ databases">
        <title>Draft genome sequences of novel Actinobacteria.</title>
        <authorList>
            <person name="Sahin N."/>
            <person name="Ay H."/>
            <person name="Saygin H."/>
        </authorList>
    </citation>
    <scope>NUCLEOTIDE SEQUENCE [LARGE SCALE GENOMIC DNA]</scope>
    <source>
        <strain evidence="2 3">CH32</strain>
    </source>
</reference>
<dbReference type="InterPro" id="IPR024344">
    <property type="entry name" value="MDMPI_metal-binding"/>
</dbReference>
<dbReference type="GO" id="GO:0016853">
    <property type="term" value="F:isomerase activity"/>
    <property type="evidence" value="ECO:0007669"/>
    <property type="project" value="UniProtKB-KW"/>
</dbReference>
<proteinExistence type="predicted"/>